<gene>
    <name evidence="2" type="ORF">SCF082_LOCUS16389</name>
</gene>
<proteinExistence type="predicted"/>
<comment type="caution">
    <text evidence="2">The sequence shown here is derived from an EMBL/GenBank/DDBJ whole genome shotgun (WGS) entry which is preliminary data.</text>
</comment>
<accession>A0ABP0KCV8</accession>
<evidence type="ECO:0000313" key="2">
    <source>
        <dbReference type="EMBL" id="CAK9023902.1"/>
    </source>
</evidence>
<dbReference type="SUPFAM" id="SSF52266">
    <property type="entry name" value="SGNH hydrolase"/>
    <property type="match status" value="1"/>
</dbReference>
<feature type="signal peptide" evidence="1">
    <location>
        <begin position="1"/>
        <end position="26"/>
    </location>
</feature>
<keyword evidence="3" id="KW-1185">Reference proteome</keyword>
<keyword evidence="1" id="KW-0732">Signal</keyword>
<dbReference type="PANTHER" id="PTHR34407:SF1">
    <property type="entry name" value="SGNH HYDROLASE-TYPE ESTERASE DOMAIN-CONTAINING PROTEIN"/>
    <property type="match status" value="1"/>
</dbReference>
<dbReference type="Gene3D" id="3.40.50.1110">
    <property type="entry name" value="SGNH hydrolase"/>
    <property type="match status" value="1"/>
</dbReference>
<sequence>MPPKCRHFVCLIPVCLFLVLYSQVRGFPLRWGEVKFNMGVLKPTPEAAGKAEGIHPLESLPRSLPEPHVGRGIYQLRNDDYFNVSRFDALPFGNWKHLVPFLQKLATGANVTIMVLGGSFTRGKDCKKGLSATEFLHSESDKDCAWPARFTQWLRAAFPQANIHTNNMAGRGTPSSVILGGIGLQNYSKADMILVDTLVNDAYQGNLRPDLKSTVAVSVPFEELLRSLHVLAPDSLLFAMEAGCWKCIDAAELHRKVLDFYGIPYMDFSRAVQGVPELWTSKYGPHPNFKTHQAVADIMAFNLRAVWDSMLSMKEKDSEPRLDFSKAYHDEEERNNFPRRLYPCFVMSAFHPPADQPKVLQGNWTLYEDVPGKPGWISTEPGSVMQIDLCFGKLPTLTFTYLKSYEKMGAARLIMNGKSMEVSGLWDFKVSQSETFFFQAGSLSRKIFSVEPNSSQTLRVENLRSGNGKMKVMEIVSC</sequence>
<evidence type="ECO:0000313" key="3">
    <source>
        <dbReference type="Proteomes" id="UP001642464"/>
    </source>
</evidence>
<protein>
    <submittedName>
        <fullName evidence="2">Uncharacterized protein</fullName>
    </submittedName>
</protein>
<evidence type="ECO:0000256" key="1">
    <source>
        <dbReference type="SAM" id="SignalP"/>
    </source>
</evidence>
<dbReference type="EMBL" id="CAXAMM010010668">
    <property type="protein sequence ID" value="CAK9023902.1"/>
    <property type="molecule type" value="Genomic_DNA"/>
</dbReference>
<dbReference type="PANTHER" id="PTHR34407">
    <property type="entry name" value="EXPRESSED PROTEIN"/>
    <property type="match status" value="1"/>
</dbReference>
<dbReference type="Proteomes" id="UP001642464">
    <property type="component" value="Unassembled WGS sequence"/>
</dbReference>
<dbReference type="InterPro" id="IPR036514">
    <property type="entry name" value="SGNH_hydro_sf"/>
</dbReference>
<organism evidence="2 3">
    <name type="scientific">Durusdinium trenchii</name>
    <dbReference type="NCBI Taxonomy" id="1381693"/>
    <lineage>
        <taxon>Eukaryota</taxon>
        <taxon>Sar</taxon>
        <taxon>Alveolata</taxon>
        <taxon>Dinophyceae</taxon>
        <taxon>Suessiales</taxon>
        <taxon>Symbiodiniaceae</taxon>
        <taxon>Durusdinium</taxon>
    </lineage>
</organism>
<dbReference type="CDD" id="cd00229">
    <property type="entry name" value="SGNH_hydrolase"/>
    <property type="match status" value="1"/>
</dbReference>
<name>A0ABP0KCV8_9DINO</name>
<feature type="chain" id="PRO_5047003652" evidence="1">
    <location>
        <begin position="27"/>
        <end position="478"/>
    </location>
</feature>
<reference evidence="2 3" key="1">
    <citation type="submission" date="2024-02" db="EMBL/GenBank/DDBJ databases">
        <authorList>
            <person name="Chen Y."/>
            <person name="Shah S."/>
            <person name="Dougan E. K."/>
            <person name="Thang M."/>
            <person name="Chan C."/>
        </authorList>
    </citation>
    <scope>NUCLEOTIDE SEQUENCE [LARGE SCALE GENOMIC DNA]</scope>
</reference>